<name>A0A4Q2RBR5_9HYPH</name>
<dbReference type="Pfam" id="PF07704">
    <property type="entry name" value="PSK_trans_fac"/>
    <property type="match status" value="1"/>
</dbReference>
<reference evidence="1 2" key="2">
    <citation type="submission" date="2019-02" db="EMBL/GenBank/DDBJ databases">
        <title>'Lichenibacterium ramalinii' gen. nov. sp. nov., 'Lichenibacterium minor' gen. nov. sp. nov.</title>
        <authorList>
            <person name="Pankratov T."/>
        </authorList>
    </citation>
    <scope>NUCLEOTIDE SEQUENCE [LARGE SCALE GENOMIC DNA]</scope>
    <source>
        <strain evidence="1 2">RmlP001</strain>
    </source>
</reference>
<proteinExistence type="predicted"/>
<keyword evidence="2" id="KW-1185">Reference proteome</keyword>
<comment type="caution">
    <text evidence="1">The sequence shown here is derived from an EMBL/GenBank/DDBJ whole genome shotgun (WGS) entry which is preliminary data.</text>
</comment>
<dbReference type="InterPro" id="IPR011660">
    <property type="entry name" value="VapB-like"/>
</dbReference>
<evidence type="ECO:0000313" key="2">
    <source>
        <dbReference type="Proteomes" id="UP000289411"/>
    </source>
</evidence>
<evidence type="ECO:0000313" key="1">
    <source>
        <dbReference type="EMBL" id="RYB03871.1"/>
    </source>
</evidence>
<accession>A0A4Q2RBR5</accession>
<dbReference type="Proteomes" id="UP000289411">
    <property type="component" value="Unassembled WGS sequence"/>
</dbReference>
<dbReference type="AlphaFoldDB" id="A0A4Q2RBR5"/>
<organism evidence="1 2">
    <name type="scientific">Lichenibacterium ramalinae</name>
    <dbReference type="NCBI Taxonomy" id="2316527"/>
    <lineage>
        <taxon>Bacteria</taxon>
        <taxon>Pseudomonadati</taxon>
        <taxon>Pseudomonadota</taxon>
        <taxon>Alphaproteobacteria</taxon>
        <taxon>Hyphomicrobiales</taxon>
        <taxon>Lichenihabitantaceae</taxon>
        <taxon>Lichenibacterium</taxon>
    </lineage>
</organism>
<protein>
    <submittedName>
        <fullName evidence="1">Histidinol dehydrogenase</fullName>
    </submittedName>
</protein>
<gene>
    <name evidence="1" type="ORF">D3272_14815</name>
</gene>
<dbReference type="EMBL" id="QYBC01000012">
    <property type="protein sequence ID" value="RYB03871.1"/>
    <property type="molecule type" value="Genomic_DNA"/>
</dbReference>
<sequence length="80" mass="8393">MRMRISAYPPGNIPVPLYIRDDAVAGLARAVQAASGARTVTDAVRAALERERDRLKQSLPPSARLGKALALADAIGADAP</sequence>
<reference evidence="1 2" key="1">
    <citation type="submission" date="2018-09" db="EMBL/GenBank/DDBJ databases">
        <authorList>
            <person name="Grouzdev D.S."/>
            <person name="Krutkina M.S."/>
        </authorList>
    </citation>
    <scope>NUCLEOTIDE SEQUENCE [LARGE SCALE GENOMIC DNA]</scope>
    <source>
        <strain evidence="1 2">RmlP001</strain>
    </source>
</reference>